<keyword evidence="10" id="KW-1185">Reference proteome</keyword>
<evidence type="ECO:0000256" key="1">
    <source>
        <dbReference type="ARBA" id="ARBA00004990"/>
    </source>
</evidence>
<protein>
    <recommendedName>
        <fullName evidence="8">Pantothenate synthetase</fullName>
        <shortName evidence="8">PS</shortName>
        <ecNumber evidence="8">6.3.2.1</ecNumber>
    </recommendedName>
    <alternativeName>
        <fullName evidence="8">Pantoate--beta-alanine ligase</fullName>
    </alternativeName>
    <alternativeName>
        <fullName evidence="8">Pantoate-activating enzyme</fullName>
    </alternativeName>
</protein>
<keyword evidence="8" id="KW-0963">Cytoplasm</keyword>
<evidence type="ECO:0000313" key="9">
    <source>
        <dbReference type="EMBL" id="TWU40507.1"/>
    </source>
</evidence>
<dbReference type="CDD" id="cd00560">
    <property type="entry name" value="PanC"/>
    <property type="match status" value="1"/>
</dbReference>
<dbReference type="GO" id="GO:0005829">
    <property type="term" value="C:cytosol"/>
    <property type="evidence" value="ECO:0007669"/>
    <property type="project" value="TreeGrafter"/>
</dbReference>
<dbReference type="InterPro" id="IPR003721">
    <property type="entry name" value="Pantoate_ligase"/>
</dbReference>
<evidence type="ECO:0000256" key="8">
    <source>
        <dbReference type="HAMAP-Rule" id="MF_00158"/>
    </source>
</evidence>
<dbReference type="EMBL" id="SJPV01000002">
    <property type="protein sequence ID" value="TWU40507.1"/>
    <property type="molecule type" value="Genomic_DNA"/>
</dbReference>
<dbReference type="GO" id="GO:0005524">
    <property type="term" value="F:ATP binding"/>
    <property type="evidence" value="ECO:0007669"/>
    <property type="project" value="UniProtKB-KW"/>
</dbReference>
<evidence type="ECO:0000313" key="10">
    <source>
        <dbReference type="Proteomes" id="UP000319143"/>
    </source>
</evidence>
<comment type="catalytic activity">
    <reaction evidence="7 8">
        <text>(R)-pantoate + beta-alanine + ATP = (R)-pantothenate + AMP + diphosphate + H(+)</text>
        <dbReference type="Rhea" id="RHEA:10912"/>
        <dbReference type="ChEBI" id="CHEBI:15378"/>
        <dbReference type="ChEBI" id="CHEBI:15980"/>
        <dbReference type="ChEBI" id="CHEBI:29032"/>
        <dbReference type="ChEBI" id="CHEBI:30616"/>
        <dbReference type="ChEBI" id="CHEBI:33019"/>
        <dbReference type="ChEBI" id="CHEBI:57966"/>
        <dbReference type="ChEBI" id="CHEBI:456215"/>
        <dbReference type="EC" id="6.3.2.1"/>
    </reaction>
</comment>
<dbReference type="Gene3D" id="3.30.1300.10">
    <property type="entry name" value="Pantoate-beta-alanine ligase, C-terminal domain"/>
    <property type="match status" value="1"/>
</dbReference>
<comment type="miscellaneous">
    <text evidence="8">The reaction proceeds by a bi uni uni bi ping pong mechanism.</text>
</comment>
<reference evidence="9 10" key="1">
    <citation type="submission" date="2019-02" db="EMBL/GenBank/DDBJ databases">
        <title>Deep-cultivation of Planctomycetes and their phenomic and genomic characterization uncovers novel biology.</title>
        <authorList>
            <person name="Wiegand S."/>
            <person name="Jogler M."/>
            <person name="Boedeker C."/>
            <person name="Pinto D."/>
            <person name="Vollmers J."/>
            <person name="Rivas-Marin E."/>
            <person name="Kohn T."/>
            <person name="Peeters S.H."/>
            <person name="Heuer A."/>
            <person name="Rast P."/>
            <person name="Oberbeckmann S."/>
            <person name="Bunk B."/>
            <person name="Jeske O."/>
            <person name="Meyerdierks A."/>
            <person name="Storesund J.E."/>
            <person name="Kallscheuer N."/>
            <person name="Luecker S."/>
            <person name="Lage O.M."/>
            <person name="Pohl T."/>
            <person name="Merkel B.J."/>
            <person name="Hornburger P."/>
            <person name="Mueller R.-W."/>
            <person name="Bruemmer F."/>
            <person name="Labrenz M."/>
            <person name="Spormann A.M."/>
            <person name="Op Den Camp H."/>
            <person name="Overmann J."/>
            <person name="Amann R."/>
            <person name="Jetten M.S.M."/>
            <person name="Mascher T."/>
            <person name="Medema M.H."/>
            <person name="Devos D.P."/>
            <person name="Kaster A.-K."/>
            <person name="Ovreas L."/>
            <person name="Rohde M."/>
            <person name="Galperin M.Y."/>
            <person name="Jogler C."/>
        </authorList>
    </citation>
    <scope>NUCLEOTIDE SEQUENCE [LARGE SCALE GENOMIC DNA]</scope>
    <source>
        <strain evidence="9 10">Poly41</strain>
    </source>
</reference>
<dbReference type="EC" id="6.3.2.1" evidence="8"/>
<dbReference type="GO" id="GO:0015940">
    <property type="term" value="P:pantothenate biosynthetic process"/>
    <property type="evidence" value="ECO:0007669"/>
    <property type="project" value="UniProtKB-UniRule"/>
</dbReference>
<evidence type="ECO:0000256" key="5">
    <source>
        <dbReference type="ARBA" id="ARBA00022741"/>
    </source>
</evidence>
<keyword evidence="3 8" id="KW-0436">Ligase</keyword>
<keyword evidence="5 8" id="KW-0547">Nucleotide-binding</keyword>
<name>A0A5C6DX89_9BACT</name>
<dbReference type="SUPFAM" id="SSF52374">
    <property type="entry name" value="Nucleotidylyl transferase"/>
    <property type="match status" value="1"/>
</dbReference>
<dbReference type="AlphaFoldDB" id="A0A5C6DX89"/>
<keyword evidence="6 8" id="KW-0067">ATP-binding</keyword>
<evidence type="ECO:0000256" key="6">
    <source>
        <dbReference type="ARBA" id="ARBA00022840"/>
    </source>
</evidence>
<comment type="function">
    <text evidence="8">Catalyzes the condensation of pantoate with beta-alanine in an ATP-dependent reaction via a pantoyl-adenylate intermediate.</text>
</comment>
<comment type="subunit">
    <text evidence="8">Homodimer.</text>
</comment>
<evidence type="ECO:0000256" key="4">
    <source>
        <dbReference type="ARBA" id="ARBA00022655"/>
    </source>
</evidence>
<feature type="binding site" evidence="8">
    <location>
        <begin position="147"/>
        <end position="150"/>
    </location>
    <ligand>
        <name>ATP</name>
        <dbReference type="ChEBI" id="CHEBI:30616"/>
    </ligand>
</feature>
<comment type="pathway">
    <text evidence="1 8">Cofactor biosynthesis; (R)-pantothenate biosynthesis; (R)-pantothenate from (R)-pantoate and beta-alanine: step 1/1.</text>
</comment>
<dbReference type="InterPro" id="IPR004821">
    <property type="entry name" value="Cyt_trans-like"/>
</dbReference>
<dbReference type="UniPathway" id="UPA00028">
    <property type="reaction ID" value="UER00005"/>
</dbReference>
<dbReference type="InterPro" id="IPR014729">
    <property type="entry name" value="Rossmann-like_a/b/a_fold"/>
</dbReference>
<dbReference type="OrthoDB" id="9773087at2"/>
<dbReference type="InterPro" id="IPR042176">
    <property type="entry name" value="Pantoate_ligase_C"/>
</dbReference>
<sequence length="281" mass="31168">MIKLTTPEQARRFVLERRFAGHTVGLVPTMGALHEGHRSLVRHACVQCDHTIATIFVNPTQFGPNEDLDKYPRLLEQDCQQLEAEGTTAVFLPSSDVIYPPGFSTYVEPPKVAAPLEGVCRPGHFRGVATVVMKLFQILPATHAFFGRKDYQQWKVIEAMVRDLNVGIEIACCDTVRESDGLALSSRNRYLSEEQRSRSLRLSVALRRAQQLADSGVRDVSRIEAEMRQILLSEGGVDAIDYARVVDAESLATLEHLDRPGVALIAAFVGQTRLIDNVSLS</sequence>
<comment type="subcellular location">
    <subcellularLocation>
        <location evidence="8">Cytoplasm</location>
    </subcellularLocation>
</comment>
<dbReference type="NCBIfam" id="TIGR00125">
    <property type="entry name" value="cyt_tran_rel"/>
    <property type="match status" value="1"/>
</dbReference>
<accession>A0A5C6DX89</accession>
<feature type="binding site" evidence="8">
    <location>
        <position position="61"/>
    </location>
    <ligand>
        <name>(R)-pantoate</name>
        <dbReference type="ChEBI" id="CHEBI:15980"/>
    </ligand>
</feature>
<dbReference type="Gene3D" id="3.40.50.620">
    <property type="entry name" value="HUPs"/>
    <property type="match status" value="1"/>
</dbReference>
<proteinExistence type="inferred from homology"/>
<evidence type="ECO:0000256" key="7">
    <source>
        <dbReference type="ARBA" id="ARBA00048258"/>
    </source>
</evidence>
<evidence type="ECO:0000256" key="2">
    <source>
        <dbReference type="ARBA" id="ARBA00009256"/>
    </source>
</evidence>
<dbReference type="PANTHER" id="PTHR21299">
    <property type="entry name" value="CYTIDYLATE KINASE/PANTOATE-BETA-ALANINE LIGASE"/>
    <property type="match status" value="1"/>
</dbReference>
<feature type="binding site" evidence="8">
    <location>
        <begin position="30"/>
        <end position="37"/>
    </location>
    <ligand>
        <name>ATP</name>
        <dbReference type="ChEBI" id="CHEBI:30616"/>
    </ligand>
</feature>
<evidence type="ECO:0000256" key="3">
    <source>
        <dbReference type="ARBA" id="ARBA00022598"/>
    </source>
</evidence>
<feature type="binding site" evidence="8">
    <location>
        <position position="153"/>
    </location>
    <ligand>
        <name>(R)-pantoate</name>
        <dbReference type="ChEBI" id="CHEBI:15980"/>
    </ligand>
</feature>
<dbReference type="RefSeq" id="WP_146525113.1">
    <property type="nucleotide sequence ID" value="NZ_SJPV01000002.1"/>
</dbReference>
<feature type="binding site" evidence="8">
    <location>
        <begin position="184"/>
        <end position="187"/>
    </location>
    <ligand>
        <name>ATP</name>
        <dbReference type="ChEBI" id="CHEBI:30616"/>
    </ligand>
</feature>
<feature type="binding site" evidence="8">
    <location>
        <position position="176"/>
    </location>
    <ligand>
        <name>ATP</name>
        <dbReference type="ChEBI" id="CHEBI:30616"/>
    </ligand>
</feature>
<dbReference type="Proteomes" id="UP000319143">
    <property type="component" value="Unassembled WGS sequence"/>
</dbReference>
<comment type="similarity">
    <text evidence="2 8">Belongs to the pantothenate synthetase family.</text>
</comment>
<gene>
    <name evidence="8 9" type="primary">panC</name>
    <name evidence="9" type="ORF">Poly41_13400</name>
</gene>
<dbReference type="Pfam" id="PF02569">
    <property type="entry name" value="Pantoate_ligase"/>
    <property type="match status" value="1"/>
</dbReference>
<feature type="active site" description="Proton donor" evidence="8">
    <location>
        <position position="37"/>
    </location>
</feature>
<dbReference type="NCBIfam" id="TIGR00018">
    <property type="entry name" value="panC"/>
    <property type="match status" value="1"/>
</dbReference>
<dbReference type="PANTHER" id="PTHR21299:SF1">
    <property type="entry name" value="PANTOATE--BETA-ALANINE LIGASE"/>
    <property type="match status" value="1"/>
</dbReference>
<keyword evidence="4 8" id="KW-0566">Pantothenate biosynthesis</keyword>
<comment type="caution">
    <text evidence="9">The sequence shown here is derived from an EMBL/GenBank/DDBJ whole genome shotgun (WGS) entry which is preliminary data.</text>
</comment>
<feature type="binding site" evidence="8">
    <location>
        <position position="61"/>
    </location>
    <ligand>
        <name>beta-alanine</name>
        <dbReference type="ChEBI" id="CHEBI:57966"/>
    </ligand>
</feature>
<dbReference type="GO" id="GO:0004592">
    <property type="term" value="F:pantoate-beta-alanine ligase activity"/>
    <property type="evidence" value="ECO:0007669"/>
    <property type="project" value="UniProtKB-UniRule"/>
</dbReference>
<organism evidence="9 10">
    <name type="scientific">Novipirellula artificiosorum</name>
    <dbReference type="NCBI Taxonomy" id="2528016"/>
    <lineage>
        <taxon>Bacteria</taxon>
        <taxon>Pseudomonadati</taxon>
        <taxon>Planctomycetota</taxon>
        <taxon>Planctomycetia</taxon>
        <taxon>Pirellulales</taxon>
        <taxon>Pirellulaceae</taxon>
        <taxon>Novipirellula</taxon>
    </lineage>
</organism>
<dbReference type="HAMAP" id="MF_00158">
    <property type="entry name" value="PanC"/>
    <property type="match status" value="1"/>
</dbReference>